<dbReference type="EMBL" id="AP024958">
    <property type="protein sequence ID" value="BCZ84714.1"/>
    <property type="molecule type" value="Genomic_DNA"/>
</dbReference>
<organism evidence="1 2">
    <name type="scientific">Paraburkholderia terrae</name>
    <dbReference type="NCBI Taxonomy" id="311230"/>
    <lineage>
        <taxon>Bacteria</taxon>
        <taxon>Pseudomonadati</taxon>
        <taxon>Pseudomonadota</taxon>
        <taxon>Betaproteobacteria</taxon>
        <taxon>Burkholderiales</taxon>
        <taxon>Burkholderiaceae</taxon>
        <taxon>Paraburkholderia</taxon>
    </lineage>
</organism>
<gene>
    <name evidence="1" type="ORF">PTKU64_83890</name>
</gene>
<keyword evidence="2" id="KW-1185">Reference proteome</keyword>
<proteinExistence type="predicted"/>
<sequence>MSDLNSRPFFPRPTVRFSRQAGVLPRVLRVLSRHIQRTLSARLTAMRQSVRRHWTRRASA</sequence>
<accession>A0ABM7U0D7</accession>
<name>A0ABM7U0D7_9BURK</name>
<evidence type="ECO:0000313" key="2">
    <source>
        <dbReference type="Proteomes" id="UP001319874"/>
    </source>
</evidence>
<reference evidence="1 2" key="1">
    <citation type="journal article" date="2022" name="Front. Microbiol.">
        <title>Identification and characterization of a novel class of self-sufficient cytochrome P450 hydroxylase involved in cyclohexanecarboxylate degradation in Paraburkholderia terrae strain KU-64.</title>
        <authorList>
            <person name="Yamamoto T."/>
            <person name="Hasegawa Y."/>
            <person name="Iwaki H."/>
        </authorList>
    </citation>
    <scope>NUCLEOTIDE SEQUENCE [LARGE SCALE GENOMIC DNA]</scope>
    <source>
        <strain evidence="1 2">KU-64</strain>
    </source>
</reference>
<evidence type="ECO:0000313" key="1">
    <source>
        <dbReference type="EMBL" id="BCZ84714.1"/>
    </source>
</evidence>
<dbReference type="Proteomes" id="UP001319874">
    <property type="component" value="Chromosome 4"/>
</dbReference>
<protein>
    <submittedName>
        <fullName evidence="1">Uncharacterized protein</fullName>
    </submittedName>
</protein>